<accession>A0A7R9KS44</accession>
<dbReference type="OrthoDB" id="26838at2759"/>
<feature type="compositionally biased region" description="Acidic residues" evidence="1">
    <location>
        <begin position="583"/>
        <end position="596"/>
    </location>
</feature>
<proteinExistence type="predicted"/>
<gene>
    <name evidence="3" type="ORF">OSB1V03_LOCUS7595</name>
</gene>
<dbReference type="Pfam" id="PF01612">
    <property type="entry name" value="DNA_pol_A_exo1"/>
    <property type="match status" value="1"/>
</dbReference>
<feature type="domain" description="3'-5' exonuclease" evidence="2">
    <location>
        <begin position="272"/>
        <end position="472"/>
    </location>
</feature>
<organism evidence="3">
    <name type="scientific">Medioppia subpectinata</name>
    <dbReference type="NCBI Taxonomy" id="1979941"/>
    <lineage>
        <taxon>Eukaryota</taxon>
        <taxon>Metazoa</taxon>
        <taxon>Ecdysozoa</taxon>
        <taxon>Arthropoda</taxon>
        <taxon>Chelicerata</taxon>
        <taxon>Arachnida</taxon>
        <taxon>Acari</taxon>
        <taxon>Acariformes</taxon>
        <taxon>Sarcoptiformes</taxon>
        <taxon>Oribatida</taxon>
        <taxon>Brachypylina</taxon>
        <taxon>Oppioidea</taxon>
        <taxon>Oppiidae</taxon>
        <taxon>Medioppia</taxon>
    </lineage>
</organism>
<evidence type="ECO:0000313" key="3">
    <source>
        <dbReference type="EMBL" id="CAD7627165.1"/>
    </source>
</evidence>
<feature type="region of interest" description="Disordered" evidence="1">
    <location>
        <begin position="565"/>
        <end position="596"/>
    </location>
</feature>
<evidence type="ECO:0000313" key="4">
    <source>
        <dbReference type="Proteomes" id="UP000759131"/>
    </source>
</evidence>
<dbReference type="Proteomes" id="UP000759131">
    <property type="component" value="Unassembled WGS sequence"/>
</dbReference>
<reference evidence="3" key="1">
    <citation type="submission" date="2020-11" db="EMBL/GenBank/DDBJ databases">
        <authorList>
            <person name="Tran Van P."/>
        </authorList>
    </citation>
    <scope>NUCLEOTIDE SEQUENCE</scope>
</reference>
<dbReference type="SMART" id="SM00474">
    <property type="entry name" value="35EXOc"/>
    <property type="match status" value="1"/>
</dbReference>
<keyword evidence="4" id="KW-1185">Reference proteome</keyword>
<sequence length="681" mass="77059">MEDYDYVRNMTLMFFLDRLMAKDQPRTLHDLSCQFGTKGFTKEMRQIAGGSQSGLKKFLSQYPSLFSIDSDQVSITPLVKETNGTEGSGRRDYTREAVEFFREKLAQYGNAEVPLKSLLGHRSQAPPEVRHVSGQHSREFKDFLCKHSDVFVVTDEYVVLQSVITKLEADGKTKGSLTRMPEEVPFDPYLSQQFISMLEIEITQLIPQYSSKLTIDLLFNHLKNNCTEELWTNFSDNSQLKYKNMANNLANNHNNNNNNLWVGTEANIIRNTRIISKTKDGEEVVADILKHNTFVGIDCEGVNLGVGGQITLVQVSYMSASDPHSPVPKISIFDVLLNPDLLKTCLKALFESEKVIKVIHDVRNDSSCLHNQYGITITNIFDTQVSHSIIQQQNTGRPAYKAKYISLNHLCELYGGAGCPSNPKKEQMKKVYRKDQKYWSHRPLTEEMIFYAAFDVYALVPDVYNNMLKSIRAEYMPLLKQLNYEAVFAKIDAEKVKQLKKQRKLDMEVTDLKLKLFNTEAKQIVLSNREIRLLRYIDLTDEIRVKIEGSQKVAKKLERIDKKGLDSGTGSATVQSLDGNDSSSDEESDKNSDIDSDIEVEDSMKSAELNNYVFSPSDSLISNKSCCNCVCHQNGSNELSPIKTTANNNHVNRGPVCEASVQTLSTGDIVITKVFFEENPQ</sequence>
<dbReference type="GO" id="GO:0006139">
    <property type="term" value="P:nucleobase-containing compound metabolic process"/>
    <property type="evidence" value="ECO:0007669"/>
    <property type="project" value="InterPro"/>
</dbReference>
<dbReference type="PANTHER" id="PTHR46814">
    <property type="entry name" value="EGALITARIAN, ISOFORM B"/>
    <property type="match status" value="1"/>
</dbReference>
<dbReference type="Gene3D" id="3.30.420.10">
    <property type="entry name" value="Ribonuclease H-like superfamily/Ribonuclease H"/>
    <property type="match status" value="1"/>
</dbReference>
<dbReference type="EMBL" id="OC859072">
    <property type="protein sequence ID" value="CAD7627165.1"/>
    <property type="molecule type" value="Genomic_DNA"/>
</dbReference>
<dbReference type="InterPro" id="IPR036397">
    <property type="entry name" value="RNaseH_sf"/>
</dbReference>
<dbReference type="InterPro" id="IPR002562">
    <property type="entry name" value="3'-5'_exonuclease_dom"/>
</dbReference>
<dbReference type="EMBL" id="CAJPIZ010004497">
    <property type="protein sequence ID" value="CAG2107595.1"/>
    <property type="molecule type" value="Genomic_DNA"/>
</dbReference>
<evidence type="ECO:0000256" key="1">
    <source>
        <dbReference type="SAM" id="MobiDB-lite"/>
    </source>
</evidence>
<dbReference type="SUPFAM" id="SSF53098">
    <property type="entry name" value="Ribonuclease H-like"/>
    <property type="match status" value="1"/>
</dbReference>
<dbReference type="AlphaFoldDB" id="A0A7R9KS44"/>
<dbReference type="GO" id="GO:0003676">
    <property type="term" value="F:nucleic acid binding"/>
    <property type="evidence" value="ECO:0007669"/>
    <property type="project" value="InterPro"/>
</dbReference>
<dbReference type="InterPro" id="IPR056589">
    <property type="entry name" value="WH_Egal-1"/>
</dbReference>
<evidence type="ECO:0000259" key="2">
    <source>
        <dbReference type="SMART" id="SM00474"/>
    </source>
</evidence>
<name>A0A7R9KS44_9ACAR</name>
<protein>
    <recommendedName>
        <fullName evidence="2">3'-5' exonuclease domain-containing protein</fullName>
    </recommendedName>
</protein>
<dbReference type="PANTHER" id="PTHR46814:SF1">
    <property type="entry name" value="EGALITARIAN, ISOFORM B"/>
    <property type="match status" value="1"/>
</dbReference>
<dbReference type="InterPro" id="IPR012337">
    <property type="entry name" value="RNaseH-like_sf"/>
</dbReference>
<dbReference type="Pfam" id="PF23713">
    <property type="entry name" value="WHD_Egal"/>
    <property type="match status" value="2"/>
</dbReference>
<dbReference type="GO" id="GO:0008408">
    <property type="term" value="F:3'-5' exonuclease activity"/>
    <property type="evidence" value="ECO:0007669"/>
    <property type="project" value="InterPro"/>
</dbReference>